<keyword evidence="4" id="KW-1185">Reference proteome</keyword>
<evidence type="ECO:0000259" key="3">
    <source>
        <dbReference type="Pfam" id="PF02525"/>
    </source>
</evidence>
<protein>
    <submittedName>
        <fullName evidence="5">NAD(P)H dehydrogenase [quinone] 1-like</fullName>
    </submittedName>
</protein>
<reference evidence="5" key="1">
    <citation type="submission" date="2025-08" db="UniProtKB">
        <authorList>
            <consortium name="RefSeq"/>
        </authorList>
    </citation>
    <scope>IDENTIFICATION</scope>
</reference>
<dbReference type="SUPFAM" id="SSF52218">
    <property type="entry name" value="Flavoproteins"/>
    <property type="match status" value="1"/>
</dbReference>
<dbReference type="Pfam" id="PF02525">
    <property type="entry name" value="Flavodoxin_2"/>
    <property type="match status" value="1"/>
</dbReference>
<evidence type="ECO:0000256" key="1">
    <source>
        <dbReference type="ARBA" id="ARBA00006252"/>
    </source>
</evidence>
<evidence type="ECO:0000313" key="4">
    <source>
        <dbReference type="Proteomes" id="UP000694891"/>
    </source>
</evidence>
<evidence type="ECO:0000256" key="2">
    <source>
        <dbReference type="ARBA" id="ARBA00023002"/>
    </source>
</evidence>
<name>A0A9Y4JH58_9TELE</name>
<keyword evidence="2" id="KW-0560">Oxidoreductase</keyword>
<proteinExistence type="inferred from homology"/>
<sequence>MKGRRFLCCIIIQHPLYWFTLPAIMKGWIDRVLSPDFAYTQEKCYSQGMFKDKKAMLSFTTGSQQSMFSANGIHGDMNVTLWPLQNGILHYCGFQVLDPQIFWAPSSATCEARKSMLDEWRTRLDKLFDEKPFSFPPMDFFEKETGFLLKPDVAEKLAREESGPTVGLHLGKPLPCTQMKNGV</sequence>
<dbReference type="PANTHER" id="PTHR10204">
    <property type="entry name" value="NAD P H OXIDOREDUCTASE-RELATED"/>
    <property type="match status" value="1"/>
</dbReference>
<organism evidence="4 5">
    <name type="scientific">Stegastes partitus</name>
    <name type="common">bicolor damselfish</name>
    <dbReference type="NCBI Taxonomy" id="144197"/>
    <lineage>
        <taxon>Eukaryota</taxon>
        <taxon>Metazoa</taxon>
        <taxon>Chordata</taxon>
        <taxon>Craniata</taxon>
        <taxon>Vertebrata</taxon>
        <taxon>Euteleostomi</taxon>
        <taxon>Actinopterygii</taxon>
        <taxon>Neopterygii</taxon>
        <taxon>Teleostei</taxon>
        <taxon>Neoteleostei</taxon>
        <taxon>Acanthomorphata</taxon>
        <taxon>Ovalentaria</taxon>
        <taxon>Pomacentridae</taxon>
        <taxon>Stegastes</taxon>
    </lineage>
</organism>
<dbReference type="Gene3D" id="3.40.50.360">
    <property type="match status" value="1"/>
</dbReference>
<dbReference type="GeneID" id="103352950"/>
<dbReference type="RefSeq" id="XP_008273888.1">
    <property type="nucleotide sequence ID" value="XM_008275666.1"/>
</dbReference>
<dbReference type="InterPro" id="IPR051545">
    <property type="entry name" value="NAD(P)H_dehydrogenase_qn"/>
</dbReference>
<dbReference type="GO" id="GO:0005829">
    <property type="term" value="C:cytosol"/>
    <property type="evidence" value="ECO:0007669"/>
    <property type="project" value="TreeGrafter"/>
</dbReference>
<feature type="domain" description="Flavodoxin-like fold" evidence="3">
    <location>
        <begin position="10"/>
        <end position="124"/>
    </location>
</feature>
<dbReference type="GO" id="GO:0003955">
    <property type="term" value="F:NAD(P)H dehydrogenase (quinone) activity"/>
    <property type="evidence" value="ECO:0007669"/>
    <property type="project" value="TreeGrafter"/>
</dbReference>
<dbReference type="PANTHER" id="PTHR10204:SF34">
    <property type="entry name" value="NAD(P)H DEHYDROGENASE [QUINONE] 1 ISOFORM 1"/>
    <property type="match status" value="1"/>
</dbReference>
<accession>A0A9Y4JH58</accession>
<dbReference type="InterPro" id="IPR003680">
    <property type="entry name" value="Flavodoxin_fold"/>
</dbReference>
<gene>
    <name evidence="5" type="primary">LOC103352950</name>
</gene>
<comment type="similarity">
    <text evidence="1">Belongs to the NAD(P)H dehydrogenase (quinone) family.</text>
</comment>
<dbReference type="Proteomes" id="UP000694891">
    <property type="component" value="Unplaced"/>
</dbReference>
<dbReference type="InterPro" id="IPR029039">
    <property type="entry name" value="Flavoprotein-like_sf"/>
</dbReference>
<evidence type="ECO:0000313" key="5">
    <source>
        <dbReference type="RefSeq" id="XP_008273888.1"/>
    </source>
</evidence>
<dbReference type="AlphaFoldDB" id="A0A9Y4JH58"/>